<dbReference type="Proteomes" id="UP000600230">
    <property type="component" value="Unassembled WGS sequence"/>
</dbReference>
<dbReference type="Pfam" id="PF00535">
    <property type="entry name" value="Glycos_transf_2"/>
    <property type="match status" value="1"/>
</dbReference>
<dbReference type="Gene3D" id="3.90.550.10">
    <property type="entry name" value="Spore Coat Polysaccharide Biosynthesis Protein SpsA, Chain A"/>
    <property type="match status" value="1"/>
</dbReference>
<keyword evidence="3" id="KW-1185">Reference proteome</keyword>
<feature type="domain" description="Glycosyltransferase 2-like" evidence="1">
    <location>
        <begin position="8"/>
        <end position="146"/>
    </location>
</feature>
<dbReference type="InterPro" id="IPR001173">
    <property type="entry name" value="Glyco_trans_2-like"/>
</dbReference>
<gene>
    <name evidence="2" type="ORF">H8S53_05105</name>
</gene>
<sequence length="325" mass="38333">MNKKPLVSVIVPNYNYARFLEQRMETLLCQTYKNIEVILLDDASTDESLEIIKLYQHNSRVSHVEINTCNSGTPFIQWANGLALARGKYVWIAESDDYSELSFLDMAVPLMEENEDAALCFVGSFCVDEFGNKIGIDHDRWGKKQYSCKKGYKVFNGNDYLLYNMYWRCYIYNASGVLFRRDFAETVDKTKYCSMRSSGDWLFWIEMMRQGKVIEIYKKLNFFRYHQSTSMKAKKAGIALEEDFEIIKQMEKYLPQLTFYKRTLRRGVFYKKIKRADVDPMIRLSLFNRLKEDLGGGFGAYVIERINRYLSFFLPCLCTEQRERL</sequence>
<comment type="caution">
    <text evidence="2">The sequence shown here is derived from an EMBL/GenBank/DDBJ whole genome shotgun (WGS) entry which is preliminary data.</text>
</comment>
<dbReference type="PANTHER" id="PTHR22916">
    <property type="entry name" value="GLYCOSYLTRANSFERASE"/>
    <property type="match status" value="1"/>
</dbReference>
<dbReference type="RefSeq" id="WP_174646477.1">
    <property type="nucleotide sequence ID" value="NZ_JACOOG010000001.1"/>
</dbReference>
<name>A0ABR7BZ53_9BACE</name>
<evidence type="ECO:0000259" key="1">
    <source>
        <dbReference type="Pfam" id="PF00535"/>
    </source>
</evidence>
<dbReference type="InterPro" id="IPR029044">
    <property type="entry name" value="Nucleotide-diphossugar_trans"/>
</dbReference>
<protein>
    <submittedName>
        <fullName evidence="2">Glycosyltransferase</fullName>
    </submittedName>
</protein>
<dbReference type="EMBL" id="JACOOG010000001">
    <property type="protein sequence ID" value="MBC5590634.1"/>
    <property type="molecule type" value="Genomic_DNA"/>
</dbReference>
<dbReference type="SUPFAM" id="SSF53448">
    <property type="entry name" value="Nucleotide-diphospho-sugar transferases"/>
    <property type="match status" value="1"/>
</dbReference>
<proteinExistence type="predicted"/>
<evidence type="ECO:0000313" key="2">
    <source>
        <dbReference type="EMBL" id="MBC5590634.1"/>
    </source>
</evidence>
<organism evidence="2 3">
    <name type="scientific">Bacteroides parvus</name>
    <dbReference type="NCBI Taxonomy" id="2763025"/>
    <lineage>
        <taxon>Bacteria</taxon>
        <taxon>Pseudomonadati</taxon>
        <taxon>Bacteroidota</taxon>
        <taxon>Bacteroidia</taxon>
        <taxon>Bacteroidales</taxon>
        <taxon>Bacteroidaceae</taxon>
        <taxon>Bacteroides</taxon>
    </lineage>
</organism>
<reference evidence="2 3" key="1">
    <citation type="submission" date="2020-08" db="EMBL/GenBank/DDBJ databases">
        <title>Genome public.</title>
        <authorList>
            <person name="Liu C."/>
            <person name="Sun Q."/>
        </authorList>
    </citation>
    <scope>NUCLEOTIDE SEQUENCE [LARGE SCALE GENOMIC DNA]</scope>
    <source>
        <strain evidence="2 3">NSJ-21</strain>
    </source>
</reference>
<dbReference type="PANTHER" id="PTHR22916:SF3">
    <property type="entry name" value="UDP-GLCNAC:BETAGAL BETA-1,3-N-ACETYLGLUCOSAMINYLTRANSFERASE-LIKE PROTEIN 1"/>
    <property type="match status" value="1"/>
</dbReference>
<accession>A0ABR7BZ53</accession>
<dbReference type="CDD" id="cd00761">
    <property type="entry name" value="Glyco_tranf_GTA_type"/>
    <property type="match status" value="1"/>
</dbReference>
<evidence type="ECO:0000313" key="3">
    <source>
        <dbReference type="Proteomes" id="UP000600230"/>
    </source>
</evidence>